<dbReference type="Pfam" id="PF04450">
    <property type="entry name" value="BSP"/>
    <property type="match status" value="1"/>
</dbReference>
<dbReference type="OrthoDB" id="1924946at2759"/>
<gene>
    <name evidence="2" type="ORF">AXF42_Ash006784</name>
</gene>
<name>A0A2I0AJ41_9ASPA</name>
<dbReference type="PANTHER" id="PTHR33321:SF3">
    <property type="entry name" value="OS05G0582000 PROTEIN"/>
    <property type="match status" value="1"/>
</dbReference>
<feature type="region of interest" description="Disordered" evidence="1">
    <location>
        <begin position="1"/>
        <end position="34"/>
    </location>
</feature>
<dbReference type="PANTHER" id="PTHR33321">
    <property type="match status" value="1"/>
</dbReference>
<accession>A0A2I0AJ41</accession>
<evidence type="ECO:0000313" key="2">
    <source>
        <dbReference type="EMBL" id="PKA55582.1"/>
    </source>
</evidence>
<dbReference type="AlphaFoldDB" id="A0A2I0AJ41"/>
<evidence type="ECO:0000313" key="3">
    <source>
        <dbReference type="Proteomes" id="UP000236161"/>
    </source>
</evidence>
<sequence length="283" mass="30602">METSLLTNKPPPSPSASASASASEATERRPSSSPSIRTIATRLSSLLLLLSLSLWANHEASKGFAVSVLNSAAASPAGRRFNLLFASNGRAATAVFLAAAAIEPTLFPDPHLFPRKPIRRISIELACHNISSSVILSHGPAAGEFTVSLSPDLATGQDSASKLPVALRYGVARALLWDGGGASPPELMEALADYLTSPSSFKRPAAVRHRESCWAAAEFVEFCERRRPGFVARLNRAMREGWTEVAVDQALESPYRMACTDYLRRRPPPRRRASSSELHIRDR</sequence>
<feature type="compositionally biased region" description="Low complexity" evidence="1">
    <location>
        <begin position="15"/>
        <end position="24"/>
    </location>
</feature>
<evidence type="ECO:0000256" key="1">
    <source>
        <dbReference type="SAM" id="MobiDB-lite"/>
    </source>
</evidence>
<dbReference type="InterPro" id="IPR007541">
    <property type="entry name" value="Uncharacterised_BSP"/>
</dbReference>
<protein>
    <submittedName>
        <fullName evidence="2">Uncharacterized protein</fullName>
    </submittedName>
</protein>
<dbReference type="STRING" id="1088818.A0A2I0AJ41"/>
<reference evidence="2 3" key="1">
    <citation type="journal article" date="2017" name="Nature">
        <title>The Apostasia genome and the evolution of orchids.</title>
        <authorList>
            <person name="Zhang G.Q."/>
            <person name="Liu K.W."/>
            <person name="Li Z."/>
            <person name="Lohaus R."/>
            <person name="Hsiao Y.Y."/>
            <person name="Niu S.C."/>
            <person name="Wang J.Y."/>
            <person name="Lin Y.C."/>
            <person name="Xu Q."/>
            <person name="Chen L.J."/>
            <person name="Yoshida K."/>
            <person name="Fujiwara S."/>
            <person name="Wang Z.W."/>
            <person name="Zhang Y.Q."/>
            <person name="Mitsuda N."/>
            <person name="Wang M."/>
            <person name="Liu G.H."/>
            <person name="Pecoraro L."/>
            <person name="Huang H.X."/>
            <person name="Xiao X.J."/>
            <person name="Lin M."/>
            <person name="Wu X.Y."/>
            <person name="Wu W.L."/>
            <person name="Chen Y.Y."/>
            <person name="Chang S.B."/>
            <person name="Sakamoto S."/>
            <person name="Ohme-Takagi M."/>
            <person name="Yagi M."/>
            <person name="Zeng S.J."/>
            <person name="Shen C.Y."/>
            <person name="Yeh C.M."/>
            <person name="Luo Y.B."/>
            <person name="Tsai W.C."/>
            <person name="Van de Peer Y."/>
            <person name="Liu Z.J."/>
        </authorList>
    </citation>
    <scope>NUCLEOTIDE SEQUENCE [LARGE SCALE GENOMIC DNA]</scope>
    <source>
        <strain evidence="3">cv. Shenzhen</strain>
        <tissue evidence="2">Stem</tissue>
    </source>
</reference>
<dbReference type="EMBL" id="KZ451979">
    <property type="protein sequence ID" value="PKA55582.1"/>
    <property type="molecule type" value="Genomic_DNA"/>
</dbReference>
<keyword evidence="3" id="KW-1185">Reference proteome</keyword>
<proteinExistence type="predicted"/>
<organism evidence="2 3">
    <name type="scientific">Apostasia shenzhenica</name>
    <dbReference type="NCBI Taxonomy" id="1088818"/>
    <lineage>
        <taxon>Eukaryota</taxon>
        <taxon>Viridiplantae</taxon>
        <taxon>Streptophyta</taxon>
        <taxon>Embryophyta</taxon>
        <taxon>Tracheophyta</taxon>
        <taxon>Spermatophyta</taxon>
        <taxon>Magnoliopsida</taxon>
        <taxon>Liliopsida</taxon>
        <taxon>Asparagales</taxon>
        <taxon>Orchidaceae</taxon>
        <taxon>Apostasioideae</taxon>
        <taxon>Apostasia</taxon>
    </lineage>
</organism>
<dbReference type="Proteomes" id="UP000236161">
    <property type="component" value="Unassembled WGS sequence"/>
</dbReference>